<evidence type="ECO:0000259" key="1">
    <source>
        <dbReference type="Pfam" id="PF11575"/>
    </source>
</evidence>
<proteinExistence type="predicted"/>
<dbReference type="RefSeq" id="WP_345648420.1">
    <property type="nucleotide sequence ID" value="NZ_BAABEP010000025.1"/>
</dbReference>
<comment type="caution">
    <text evidence="2">The sequence shown here is derived from an EMBL/GenBank/DDBJ whole genome shotgun (WGS) entry which is preliminary data.</text>
</comment>
<name>A0ABP7FCQ9_9ACTN</name>
<sequence>MTPAASRTTVLLDALAGYGPFFGCDSHAAGSAVADGWFPLAELAEDPAAVHRRVRAVRERLAARHGVPPDAFERRIAVSVCHLGFAARLVSPVLALAALHDLPVAPRLDTLRMRPAAGGTFPLSLPRDLLSGPGVEIEDAAEALVAGVLGPLGEAFAALSVSRHLLWGNVASAVGGAVASLVAPAPERAGPVRTAAAALLARPELAGTFTTERDGGLRRRSCCLYYRASPRAERAAAVCGDCVLG</sequence>
<evidence type="ECO:0000313" key="3">
    <source>
        <dbReference type="Proteomes" id="UP001499884"/>
    </source>
</evidence>
<evidence type="ECO:0000313" key="2">
    <source>
        <dbReference type="EMBL" id="GAA3736566.1"/>
    </source>
</evidence>
<organism evidence="2 3">
    <name type="scientific">Streptomyces tremellae</name>
    <dbReference type="NCBI Taxonomy" id="1124239"/>
    <lineage>
        <taxon>Bacteria</taxon>
        <taxon>Bacillati</taxon>
        <taxon>Actinomycetota</taxon>
        <taxon>Actinomycetes</taxon>
        <taxon>Kitasatosporales</taxon>
        <taxon>Streptomycetaceae</taxon>
        <taxon>Streptomyces</taxon>
    </lineage>
</organism>
<gene>
    <name evidence="2" type="ORF">GCM10023082_37120</name>
</gene>
<dbReference type="Pfam" id="PF11575">
    <property type="entry name" value="FhuF_C"/>
    <property type="match status" value="1"/>
</dbReference>
<feature type="domain" description="Ferric siderophore reductase C-terminal" evidence="1">
    <location>
        <begin position="219"/>
        <end position="244"/>
    </location>
</feature>
<protein>
    <submittedName>
        <fullName evidence="2">(2Fe-2S)-binding protein</fullName>
    </submittedName>
</protein>
<dbReference type="Proteomes" id="UP001499884">
    <property type="component" value="Unassembled WGS sequence"/>
</dbReference>
<dbReference type="EMBL" id="BAABEP010000025">
    <property type="protein sequence ID" value="GAA3736566.1"/>
    <property type="molecule type" value="Genomic_DNA"/>
</dbReference>
<accession>A0ABP7FCQ9</accession>
<keyword evidence="3" id="KW-1185">Reference proteome</keyword>
<dbReference type="InterPro" id="IPR024726">
    <property type="entry name" value="FhuF_C"/>
</dbReference>
<reference evidence="3" key="1">
    <citation type="journal article" date="2019" name="Int. J. Syst. Evol. Microbiol.">
        <title>The Global Catalogue of Microorganisms (GCM) 10K type strain sequencing project: providing services to taxonomists for standard genome sequencing and annotation.</title>
        <authorList>
            <consortium name="The Broad Institute Genomics Platform"/>
            <consortium name="The Broad Institute Genome Sequencing Center for Infectious Disease"/>
            <person name="Wu L."/>
            <person name="Ma J."/>
        </authorList>
    </citation>
    <scope>NUCLEOTIDE SEQUENCE [LARGE SCALE GENOMIC DNA]</scope>
    <source>
        <strain evidence="3">JCM 30846</strain>
    </source>
</reference>